<evidence type="ECO:0000256" key="1">
    <source>
        <dbReference type="SAM" id="MobiDB-lite"/>
    </source>
</evidence>
<dbReference type="RefSeq" id="WP_095351119.1">
    <property type="nucleotide sequence ID" value="NZ_NDFO01000003.1"/>
</dbReference>
<dbReference type="Gene3D" id="3.30.930.30">
    <property type="match status" value="1"/>
</dbReference>
<dbReference type="GO" id="GO:0006310">
    <property type="term" value="P:DNA recombination"/>
    <property type="evidence" value="ECO:0007669"/>
    <property type="project" value="InterPro"/>
</dbReference>
<reference evidence="2 3" key="1">
    <citation type="submission" date="2017-04" db="EMBL/GenBank/DDBJ databases">
        <title>Kefir bacterial isolates.</title>
        <authorList>
            <person name="Kim Y."/>
            <person name="Blasche S."/>
            <person name="Patil K.R."/>
        </authorList>
    </citation>
    <scope>NUCLEOTIDE SEQUENCE [LARGE SCALE GENOMIC DNA]</scope>
    <source>
        <strain evidence="2 3">KR-2</strain>
    </source>
</reference>
<evidence type="ECO:0000313" key="2">
    <source>
        <dbReference type="EMBL" id="PAL29295.1"/>
    </source>
</evidence>
<accession>A0A270BW86</accession>
<dbReference type="GO" id="GO:0003677">
    <property type="term" value="F:DNA binding"/>
    <property type="evidence" value="ECO:0007669"/>
    <property type="project" value="InterPro"/>
</dbReference>
<protein>
    <recommendedName>
        <fullName evidence="4">Recombinase</fullName>
    </recommendedName>
</protein>
<dbReference type="EMBL" id="NDFP01000001">
    <property type="protein sequence ID" value="PAL29295.1"/>
    <property type="molecule type" value="Genomic_DNA"/>
</dbReference>
<gene>
    <name evidence="2" type="ORF">B9K05_01190</name>
</gene>
<evidence type="ECO:0000313" key="3">
    <source>
        <dbReference type="Proteomes" id="UP000216033"/>
    </source>
</evidence>
<keyword evidence="3" id="KW-1185">Reference proteome</keyword>
<feature type="region of interest" description="Disordered" evidence="1">
    <location>
        <begin position="377"/>
        <end position="401"/>
    </location>
</feature>
<dbReference type="Pfam" id="PF01076">
    <property type="entry name" value="Mob_Pre"/>
    <property type="match status" value="1"/>
</dbReference>
<organism evidence="2 3">
    <name type="scientific">Acetobacter syzygii</name>
    <dbReference type="NCBI Taxonomy" id="146476"/>
    <lineage>
        <taxon>Bacteria</taxon>
        <taxon>Pseudomonadati</taxon>
        <taxon>Pseudomonadota</taxon>
        <taxon>Alphaproteobacteria</taxon>
        <taxon>Acetobacterales</taxon>
        <taxon>Acetobacteraceae</taxon>
        <taxon>Acetobacter</taxon>
    </lineage>
</organism>
<dbReference type="OrthoDB" id="6183171at2"/>
<feature type="compositionally biased region" description="Basic and acidic residues" evidence="1">
    <location>
        <begin position="232"/>
        <end position="242"/>
    </location>
</feature>
<sequence>MGYQFAHIETYARKSVEAGEKTKGGKTRKTRAKASVADVLKEANREAGHHPHVQHPQHPALVFGLDIPALEALHDSMASQAKSTMKNGKSRAVRTTQATLLAGVLSHPGSVEGWSQEAVQDWQKKSIEWLKSRYGEQLKTVVRHDDESHPHLHFYVVPSGSEMKANDLHNGAKAKADYLATSEAKTLPPKTANKNGDRAYRDAMRAFQDDYFAKVCAGCGLERLGPKRQRKQGFEHQRDKQTNRLQAESNLLKEQKARECERVASEAKKNAECATAQEQKVKKSLKSASRKLKTTQEELSELVENGFFLRLFAGLNLWVSGAKREMKETIEKNNKENESRISRLKRQASSEISKLKNRLADEMEKVASYQNRTFRAENNARLERERHEKTSNELTKAREELSNKSKNANNFKGDINLKM</sequence>
<comment type="caution">
    <text evidence="2">The sequence shown here is derived from an EMBL/GenBank/DDBJ whole genome shotgun (WGS) entry which is preliminary data.</text>
</comment>
<dbReference type="InterPro" id="IPR001668">
    <property type="entry name" value="Mob_Pre"/>
</dbReference>
<proteinExistence type="predicted"/>
<dbReference type="AlphaFoldDB" id="A0A270BW86"/>
<dbReference type="Proteomes" id="UP000216033">
    <property type="component" value="Unassembled WGS sequence"/>
</dbReference>
<evidence type="ECO:0008006" key="4">
    <source>
        <dbReference type="Google" id="ProtNLM"/>
    </source>
</evidence>
<name>A0A270BW86_9PROT</name>
<feature type="region of interest" description="Disordered" evidence="1">
    <location>
        <begin position="228"/>
        <end position="250"/>
    </location>
</feature>